<dbReference type="GO" id="GO:0015159">
    <property type="term" value="F:polysaccharide transmembrane transporter activity"/>
    <property type="evidence" value="ECO:0007669"/>
    <property type="project" value="InterPro"/>
</dbReference>
<organism evidence="7 8">
    <name type="scientific">Devosia soli</name>
    <dbReference type="NCBI Taxonomy" id="361041"/>
    <lineage>
        <taxon>Bacteria</taxon>
        <taxon>Pseudomonadati</taxon>
        <taxon>Pseudomonadota</taxon>
        <taxon>Alphaproteobacteria</taxon>
        <taxon>Hyphomicrobiales</taxon>
        <taxon>Devosiaceae</taxon>
        <taxon>Devosia</taxon>
    </lineage>
</organism>
<dbReference type="RefSeq" id="WP_046144887.1">
    <property type="nucleotide sequence ID" value="NZ_LAJG01000048.1"/>
</dbReference>
<evidence type="ECO:0000259" key="4">
    <source>
        <dbReference type="Pfam" id="PF02563"/>
    </source>
</evidence>
<reference evidence="7 8" key="1">
    <citation type="submission" date="2015-03" db="EMBL/GenBank/DDBJ databases">
        <authorList>
            <person name="Hassan Y.I."/>
            <person name="Lepp D."/>
            <person name="Zhou T."/>
        </authorList>
    </citation>
    <scope>NUCLEOTIDE SEQUENCE [LARGE SCALE GENOMIC DNA]</scope>
    <source>
        <strain evidence="7 8">GH2-10</strain>
    </source>
</reference>
<feature type="domain" description="AprE-like long alpha-helical hairpin" evidence="6">
    <location>
        <begin position="172"/>
        <end position="353"/>
    </location>
</feature>
<comment type="caution">
    <text evidence="7">The sequence shown here is derived from an EMBL/GenBank/DDBJ whole genome shotgun (WGS) entry which is preliminary data.</text>
</comment>
<keyword evidence="1 3" id="KW-0732">Signal</keyword>
<evidence type="ECO:0000313" key="8">
    <source>
        <dbReference type="Proteomes" id="UP000033514"/>
    </source>
</evidence>
<feature type="domain" description="Soluble ligand binding" evidence="5">
    <location>
        <begin position="122"/>
        <end position="157"/>
    </location>
</feature>
<dbReference type="PANTHER" id="PTHR33619:SF3">
    <property type="entry name" value="POLYSACCHARIDE EXPORT PROTEIN GFCE-RELATED"/>
    <property type="match status" value="1"/>
</dbReference>
<dbReference type="InterPro" id="IPR049712">
    <property type="entry name" value="Poly_export"/>
</dbReference>
<sequence>MTIATHRIFSALRFASLCFVSVAATAAAHGAEPYLLGVSDKLSIKVVQWKAADSAFEEWTALGGDYVVGADGNVNFPMVGPTESAGLTSTDLAASLSVALQQSLGLATAPAVTVEVAEYGPIYVSGDVATPGEYPFAPNLTVVKALALAGGERRSAEASARPEREMLTTSGALEVLRDEYNRLLVRRARLDAELANQTEIAVPPELEGNPDLENLLAAETAILAAQKRQADAQSSSLSDEVGLLNSQIEAFGQKKTSTEAQLVAARDQLDKITALSDDGLALASRVSSLQTNVADLESRLLDTETATLQAQQDIAAAEREQARLTDQRISDLSQERQTVDGQIGALALKIATQEGLVEEAALYTGVALPGDDAPHYSYAIIRNGEELPAEPNTPVSAGDVIVAKLALGTTTGGNRAALR</sequence>
<evidence type="ECO:0000256" key="3">
    <source>
        <dbReference type="SAM" id="SignalP"/>
    </source>
</evidence>
<accession>A0A0F5L1J7</accession>
<dbReference type="Gene3D" id="3.10.560.10">
    <property type="entry name" value="Outer membrane lipoprotein wza domain like"/>
    <property type="match status" value="1"/>
</dbReference>
<evidence type="ECO:0000256" key="2">
    <source>
        <dbReference type="SAM" id="Coils"/>
    </source>
</evidence>
<feature type="signal peptide" evidence="3">
    <location>
        <begin position="1"/>
        <end position="26"/>
    </location>
</feature>
<dbReference type="Gene3D" id="3.30.1950.10">
    <property type="entry name" value="wza like domain"/>
    <property type="match status" value="1"/>
</dbReference>
<dbReference type="InterPro" id="IPR019554">
    <property type="entry name" value="Soluble_ligand-bd"/>
</dbReference>
<name>A0A0F5L1J7_9HYPH</name>
<keyword evidence="8" id="KW-1185">Reference proteome</keyword>
<evidence type="ECO:0000259" key="5">
    <source>
        <dbReference type="Pfam" id="PF10531"/>
    </source>
</evidence>
<protein>
    <submittedName>
        <fullName evidence="7">Uncharacterized protein</fullName>
    </submittedName>
</protein>
<dbReference type="AlphaFoldDB" id="A0A0F5L1J7"/>
<evidence type="ECO:0000256" key="1">
    <source>
        <dbReference type="ARBA" id="ARBA00022729"/>
    </source>
</evidence>
<dbReference type="Pfam" id="PF25994">
    <property type="entry name" value="HH_AprE"/>
    <property type="match status" value="1"/>
</dbReference>
<dbReference type="PANTHER" id="PTHR33619">
    <property type="entry name" value="POLYSACCHARIDE EXPORT PROTEIN GFCE-RELATED"/>
    <property type="match status" value="1"/>
</dbReference>
<dbReference type="Pfam" id="PF02563">
    <property type="entry name" value="Poly_export"/>
    <property type="match status" value="1"/>
</dbReference>
<dbReference type="Pfam" id="PF10531">
    <property type="entry name" value="SLBB"/>
    <property type="match status" value="1"/>
</dbReference>
<keyword evidence="2" id="KW-0175">Coiled coil</keyword>
<evidence type="ECO:0000313" key="7">
    <source>
        <dbReference type="EMBL" id="KKB76074.1"/>
    </source>
</evidence>
<dbReference type="InterPro" id="IPR003715">
    <property type="entry name" value="Poly_export_N"/>
</dbReference>
<evidence type="ECO:0000259" key="6">
    <source>
        <dbReference type="Pfam" id="PF25994"/>
    </source>
</evidence>
<feature type="chain" id="PRO_5002491987" evidence="3">
    <location>
        <begin position="27"/>
        <end position="419"/>
    </location>
</feature>
<feature type="domain" description="Polysaccharide export protein N-terminal" evidence="4">
    <location>
        <begin position="31"/>
        <end position="116"/>
    </location>
</feature>
<dbReference type="PATRIC" id="fig|361041.3.peg.3155"/>
<dbReference type="Proteomes" id="UP000033514">
    <property type="component" value="Unassembled WGS sequence"/>
</dbReference>
<gene>
    <name evidence="7" type="ORF">VW35_18710</name>
</gene>
<dbReference type="EMBL" id="LAJG01000048">
    <property type="protein sequence ID" value="KKB76074.1"/>
    <property type="molecule type" value="Genomic_DNA"/>
</dbReference>
<proteinExistence type="predicted"/>
<dbReference type="STRING" id="361041.VW35_18710"/>
<dbReference type="InterPro" id="IPR058781">
    <property type="entry name" value="HH_AprE-like"/>
</dbReference>
<feature type="coiled-coil region" evidence="2">
    <location>
        <begin position="286"/>
        <end position="327"/>
    </location>
</feature>